<protein>
    <submittedName>
        <fullName evidence="3">Tetratricopeptide repeat protein</fullName>
    </submittedName>
</protein>
<dbReference type="AlphaFoldDB" id="A0A933SFF6"/>
<feature type="signal peptide" evidence="2">
    <location>
        <begin position="1"/>
        <end position="21"/>
    </location>
</feature>
<dbReference type="InterPro" id="IPR019734">
    <property type="entry name" value="TPR_rpt"/>
</dbReference>
<organism evidence="3 4">
    <name type="scientific">Eiseniibacteriota bacterium</name>
    <dbReference type="NCBI Taxonomy" id="2212470"/>
    <lineage>
        <taxon>Bacteria</taxon>
        <taxon>Candidatus Eiseniibacteriota</taxon>
    </lineage>
</organism>
<dbReference type="EMBL" id="JACRIW010000090">
    <property type="protein sequence ID" value="MBI5170315.1"/>
    <property type="molecule type" value="Genomic_DNA"/>
</dbReference>
<keyword evidence="2" id="KW-0732">Signal</keyword>
<sequence>MKRRVLTILAAALVCAATALAYLPPSPVQNLLYRAKDPADLRAQLAAHRDSIAATDSLDAAEAWYWIGVSHERSGERDAAIAAYRRAHAVRANAEDALALADLLMLRGTRADGAEAAKLLAPVLERFAADRTPRGADVRLRAAWATALAGDPAAACRAVLDRPGDLLTPKAPIPRQALWTARFAPLLLEHGHAAEGAARLTRALSSSRGRDTALVRLARGRGVKIATPAEFARRADSALAVSAAGAPLVATTVRAADGARITVWLLRTRPGAPLALLAVSPEAESFAGADSLVSQLYRAGVSVAIVDPRGSRSSASAATPHPHAWIAREDAFQQRLARDLSAAIGPASAAMRTDPARVCVIAEGPLAMAAALSARDDARVRTVVLAGATPSGAERGWLIAVLTASHAPVFFQQGPEDVYANEVVDRIASLLPSRQVRVADSQWTGRGFALFRAGAKSGERLTNWLADEWTSRPATPRARRR</sequence>
<dbReference type="Gene3D" id="1.25.40.10">
    <property type="entry name" value="Tetratricopeptide repeat domain"/>
    <property type="match status" value="1"/>
</dbReference>
<feature type="repeat" description="TPR" evidence="1">
    <location>
        <begin position="61"/>
        <end position="94"/>
    </location>
</feature>
<feature type="chain" id="PRO_5037289071" evidence="2">
    <location>
        <begin position="22"/>
        <end position="481"/>
    </location>
</feature>
<dbReference type="Proteomes" id="UP000696931">
    <property type="component" value="Unassembled WGS sequence"/>
</dbReference>
<keyword evidence="1" id="KW-0802">TPR repeat</keyword>
<accession>A0A933SFF6</accession>
<comment type="caution">
    <text evidence="3">The sequence shown here is derived from an EMBL/GenBank/DDBJ whole genome shotgun (WGS) entry which is preliminary data.</text>
</comment>
<evidence type="ECO:0000313" key="4">
    <source>
        <dbReference type="Proteomes" id="UP000696931"/>
    </source>
</evidence>
<evidence type="ECO:0000256" key="1">
    <source>
        <dbReference type="PROSITE-ProRule" id="PRU00339"/>
    </source>
</evidence>
<dbReference type="SUPFAM" id="SSF53474">
    <property type="entry name" value="alpha/beta-Hydrolases"/>
    <property type="match status" value="1"/>
</dbReference>
<dbReference type="PROSITE" id="PS50005">
    <property type="entry name" value="TPR"/>
    <property type="match status" value="1"/>
</dbReference>
<evidence type="ECO:0000313" key="3">
    <source>
        <dbReference type="EMBL" id="MBI5170315.1"/>
    </source>
</evidence>
<reference evidence="3" key="1">
    <citation type="submission" date="2020-07" db="EMBL/GenBank/DDBJ databases">
        <title>Huge and variable diversity of episymbiotic CPR bacteria and DPANN archaea in groundwater ecosystems.</title>
        <authorList>
            <person name="He C.Y."/>
            <person name="Keren R."/>
            <person name="Whittaker M."/>
            <person name="Farag I.F."/>
            <person name="Doudna J."/>
            <person name="Cate J.H.D."/>
            <person name="Banfield J.F."/>
        </authorList>
    </citation>
    <scope>NUCLEOTIDE SEQUENCE</scope>
    <source>
        <strain evidence="3">NC_groundwater_1813_Pr3_B-0.1um_71_17</strain>
    </source>
</reference>
<dbReference type="Gene3D" id="3.40.50.1820">
    <property type="entry name" value="alpha/beta hydrolase"/>
    <property type="match status" value="1"/>
</dbReference>
<name>A0A933SFF6_UNCEI</name>
<gene>
    <name evidence="3" type="ORF">HZA61_12575</name>
</gene>
<dbReference type="InterPro" id="IPR029058">
    <property type="entry name" value="AB_hydrolase_fold"/>
</dbReference>
<proteinExistence type="predicted"/>
<evidence type="ECO:0000256" key="2">
    <source>
        <dbReference type="SAM" id="SignalP"/>
    </source>
</evidence>
<dbReference type="InterPro" id="IPR011990">
    <property type="entry name" value="TPR-like_helical_dom_sf"/>
</dbReference>